<evidence type="ECO:0000313" key="10">
    <source>
        <dbReference type="EMBL" id="TPH17344.1"/>
    </source>
</evidence>
<sequence length="321" mass="36577">MDTLFELNNFSYSVLILVVVVILKAFVTRLVSHEPLRFFHFYCRQLSNKVNKPENSQQQKKIAGLIAILVTLLPLTIILWLFEDFVAVTELWHALLLYLALGSFGLKSVTKQIAQDLVANQSYQAKQVLSPLTLRDTDKLSPIGISKAAIEVQLLKTLQQGYVVACLYLLFGPLTALCYRLLLEMHYCWNVKLAKYEAFGGAAKALVEIIQWLPVRLFSLLLLMLSLGKNFLLFWRLSKPYFFQLNNNFALQLFALVLEIKLGGVAMYNQHKLRRISFNDLAKQPQVTDIIHANKEIKLVIYLSFIMLISLAIISGVVRPT</sequence>
<dbReference type="OrthoDB" id="5586491at2"/>
<keyword evidence="7 9" id="KW-1133">Transmembrane helix</keyword>
<evidence type="ECO:0000256" key="2">
    <source>
        <dbReference type="ARBA" id="ARBA00004953"/>
    </source>
</evidence>
<comment type="subcellular location">
    <subcellularLocation>
        <location evidence="1">Cell membrane</location>
        <topology evidence="1">Multi-pass membrane protein</topology>
    </subcellularLocation>
</comment>
<reference evidence="10 11" key="1">
    <citation type="submission" date="2019-01" db="EMBL/GenBank/DDBJ databases">
        <title>Litorilituus lipolytica sp. nov., isolated from intertidal sand of the Yellow Sea in China.</title>
        <authorList>
            <person name="Liu A."/>
        </authorList>
    </citation>
    <scope>NUCLEOTIDE SEQUENCE [LARGE SCALE GENOMIC DNA]</scope>
    <source>
        <strain evidence="10 11">RZ04</strain>
    </source>
</reference>
<dbReference type="GO" id="GO:0048472">
    <property type="term" value="F:threonine-phosphate decarboxylase activity"/>
    <property type="evidence" value="ECO:0007669"/>
    <property type="project" value="InterPro"/>
</dbReference>
<evidence type="ECO:0000313" key="11">
    <source>
        <dbReference type="Proteomes" id="UP000315303"/>
    </source>
</evidence>
<evidence type="ECO:0000256" key="3">
    <source>
        <dbReference type="ARBA" id="ARBA00006263"/>
    </source>
</evidence>
<feature type="transmembrane region" description="Helical" evidence="9">
    <location>
        <begin position="249"/>
        <end position="268"/>
    </location>
</feature>
<gene>
    <name evidence="10" type="ORF">EPA86_04810</name>
</gene>
<dbReference type="Proteomes" id="UP000315303">
    <property type="component" value="Unassembled WGS sequence"/>
</dbReference>
<dbReference type="Pfam" id="PF03186">
    <property type="entry name" value="CobD_Cbib"/>
    <property type="match status" value="1"/>
</dbReference>
<keyword evidence="5" id="KW-0169">Cobalamin biosynthesis</keyword>
<feature type="transmembrane region" description="Helical" evidence="9">
    <location>
        <begin position="12"/>
        <end position="31"/>
    </location>
</feature>
<feature type="transmembrane region" description="Helical" evidence="9">
    <location>
        <begin position="62"/>
        <end position="82"/>
    </location>
</feature>
<evidence type="ECO:0000256" key="4">
    <source>
        <dbReference type="ARBA" id="ARBA00022475"/>
    </source>
</evidence>
<feature type="transmembrane region" description="Helical" evidence="9">
    <location>
        <begin position="162"/>
        <end position="182"/>
    </location>
</feature>
<feature type="transmembrane region" description="Helical" evidence="9">
    <location>
        <begin position="299"/>
        <end position="318"/>
    </location>
</feature>
<evidence type="ECO:0000256" key="8">
    <source>
        <dbReference type="ARBA" id="ARBA00023136"/>
    </source>
</evidence>
<dbReference type="PANTHER" id="PTHR34308">
    <property type="entry name" value="COBALAMIN BIOSYNTHESIS PROTEIN CBIB"/>
    <property type="match status" value="1"/>
</dbReference>
<evidence type="ECO:0000256" key="9">
    <source>
        <dbReference type="SAM" id="Phobius"/>
    </source>
</evidence>
<protein>
    <submittedName>
        <fullName evidence="10">Cobalamin biosynthesis protein CbiB</fullName>
    </submittedName>
</protein>
<dbReference type="AlphaFoldDB" id="A0A502L294"/>
<accession>A0A502L294</accession>
<comment type="similarity">
    <text evidence="3">Belongs to the CobD/CbiB family.</text>
</comment>
<proteinExistence type="inferred from homology"/>
<dbReference type="PANTHER" id="PTHR34308:SF1">
    <property type="entry name" value="COBALAMIN BIOSYNTHESIS PROTEIN CBIB"/>
    <property type="match status" value="1"/>
</dbReference>
<comment type="caution">
    <text evidence="10">The sequence shown here is derived from an EMBL/GenBank/DDBJ whole genome shotgun (WGS) entry which is preliminary data.</text>
</comment>
<evidence type="ECO:0000256" key="7">
    <source>
        <dbReference type="ARBA" id="ARBA00022989"/>
    </source>
</evidence>
<name>A0A502L294_9GAMM</name>
<evidence type="ECO:0000256" key="6">
    <source>
        <dbReference type="ARBA" id="ARBA00022692"/>
    </source>
</evidence>
<evidence type="ECO:0000256" key="5">
    <source>
        <dbReference type="ARBA" id="ARBA00022573"/>
    </source>
</evidence>
<dbReference type="GO" id="GO:0005886">
    <property type="term" value="C:plasma membrane"/>
    <property type="evidence" value="ECO:0007669"/>
    <property type="project" value="UniProtKB-SubCell"/>
</dbReference>
<dbReference type="GO" id="GO:0009236">
    <property type="term" value="P:cobalamin biosynthetic process"/>
    <property type="evidence" value="ECO:0007669"/>
    <property type="project" value="UniProtKB-UniPathway"/>
</dbReference>
<evidence type="ECO:0000256" key="1">
    <source>
        <dbReference type="ARBA" id="ARBA00004651"/>
    </source>
</evidence>
<keyword evidence="11" id="KW-1185">Reference proteome</keyword>
<comment type="pathway">
    <text evidence="2">Cofactor biosynthesis; adenosylcobalamin biosynthesis.</text>
</comment>
<keyword evidence="8 9" id="KW-0472">Membrane</keyword>
<keyword evidence="6 9" id="KW-0812">Transmembrane</keyword>
<dbReference type="InterPro" id="IPR004485">
    <property type="entry name" value="Cobalamin_biosynth_CobD/CbiB"/>
</dbReference>
<organism evidence="10 11">
    <name type="scientific">Litorilituus lipolyticus</name>
    <dbReference type="NCBI Taxonomy" id="2491017"/>
    <lineage>
        <taxon>Bacteria</taxon>
        <taxon>Pseudomonadati</taxon>
        <taxon>Pseudomonadota</taxon>
        <taxon>Gammaproteobacteria</taxon>
        <taxon>Alteromonadales</taxon>
        <taxon>Colwelliaceae</taxon>
        <taxon>Litorilituus</taxon>
    </lineage>
</organism>
<keyword evidence="4" id="KW-1003">Cell membrane</keyword>
<feature type="transmembrane region" description="Helical" evidence="9">
    <location>
        <begin position="217"/>
        <end position="237"/>
    </location>
</feature>
<dbReference type="EMBL" id="SAWY01000008">
    <property type="protein sequence ID" value="TPH17344.1"/>
    <property type="molecule type" value="Genomic_DNA"/>
</dbReference>
<dbReference type="UniPathway" id="UPA00148"/>